<evidence type="ECO:0000313" key="10">
    <source>
        <dbReference type="Proteomes" id="UP000654108"/>
    </source>
</evidence>
<keyword evidence="7" id="KW-1133">Transmembrane helix</keyword>
<evidence type="ECO:0000256" key="7">
    <source>
        <dbReference type="SAM" id="Phobius"/>
    </source>
</evidence>
<evidence type="ECO:0000256" key="3">
    <source>
        <dbReference type="ARBA" id="ARBA00022723"/>
    </source>
</evidence>
<keyword evidence="4" id="KW-0249">Electron transport</keyword>
<dbReference type="Gene3D" id="1.10.760.10">
    <property type="entry name" value="Cytochrome c-like domain"/>
    <property type="match status" value="3"/>
</dbReference>
<sequence>MPEDKIVKDRRLTRWQRIGVASLLVLAAFMMGGVIFVASGVYNIGADRDHWSVTNLIITILRDRSIAAAAGDVKAPPLDDPDLYLLGEQHYVGGCATCHGTPGQPLNPIYRNMLPNPPDLTGAFSHYSAEELFWIVKNGLKFTGMPAWAGEGRSDEVWSVVAYLKQLHQTPLSGETRPEPTLPRQQEVRGLGTLPLENCVRCHGDAQTGPVSALVPTLQNLPQAYLKRALEEYRAGTRPSGIMEPVAYEMTDAEIEKLAEYYTGLPVEAPTDIAPGPLLEQGRRIAESGVPEHDLPACNSCHNGSSPQIPTLAGQSARYIANQLQLWRQPDYRDTPPYGSLMASIAQRVSEDDALAVGAYYASQPAGGTAPP</sequence>
<feature type="domain" description="Cytochrome c" evidence="8">
    <location>
        <begin position="185"/>
        <end position="266"/>
    </location>
</feature>
<keyword evidence="7" id="KW-0472">Membrane</keyword>
<gene>
    <name evidence="9" type="ORF">IC608_11520</name>
</gene>
<dbReference type="Proteomes" id="UP000654108">
    <property type="component" value="Unassembled WGS sequence"/>
</dbReference>
<dbReference type="Pfam" id="PF00034">
    <property type="entry name" value="Cytochrom_C"/>
    <property type="match status" value="1"/>
</dbReference>
<keyword evidence="1" id="KW-0813">Transport</keyword>
<feature type="transmembrane region" description="Helical" evidence="7">
    <location>
        <begin position="20"/>
        <end position="42"/>
    </location>
</feature>
<proteinExistence type="predicted"/>
<dbReference type="GO" id="GO:0046872">
    <property type="term" value="F:metal ion binding"/>
    <property type="evidence" value="ECO:0007669"/>
    <property type="project" value="UniProtKB-KW"/>
</dbReference>
<evidence type="ECO:0000256" key="6">
    <source>
        <dbReference type="PROSITE-ProRule" id="PRU00433"/>
    </source>
</evidence>
<evidence type="ECO:0000256" key="5">
    <source>
        <dbReference type="ARBA" id="ARBA00023004"/>
    </source>
</evidence>
<dbReference type="PANTHER" id="PTHR33751">
    <property type="entry name" value="CBB3-TYPE CYTOCHROME C OXIDASE SUBUNIT FIXP"/>
    <property type="match status" value="1"/>
</dbReference>
<evidence type="ECO:0000259" key="8">
    <source>
        <dbReference type="PROSITE" id="PS51007"/>
    </source>
</evidence>
<dbReference type="PANTHER" id="PTHR33751:SF9">
    <property type="entry name" value="CYTOCHROME C4"/>
    <property type="match status" value="1"/>
</dbReference>
<keyword evidence="2 6" id="KW-0349">Heme</keyword>
<keyword evidence="5 6" id="KW-0408">Iron</keyword>
<evidence type="ECO:0000256" key="2">
    <source>
        <dbReference type="ARBA" id="ARBA00022617"/>
    </source>
</evidence>
<protein>
    <submittedName>
        <fullName evidence="9">C-type cytochrome</fullName>
    </submittedName>
</protein>
<feature type="domain" description="Cytochrome c" evidence="8">
    <location>
        <begin position="277"/>
        <end position="365"/>
    </location>
</feature>
<evidence type="ECO:0000256" key="4">
    <source>
        <dbReference type="ARBA" id="ARBA00022982"/>
    </source>
</evidence>
<dbReference type="InterPro" id="IPR009056">
    <property type="entry name" value="Cyt_c-like_dom"/>
</dbReference>
<comment type="caution">
    <text evidence="9">The sequence shown here is derived from an EMBL/GenBank/DDBJ whole genome shotgun (WGS) entry which is preliminary data.</text>
</comment>
<dbReference type="InterPro" id="IPR036909">
    <property type="entry name" value="Cyt_c-like_dom_sf"/>
</dbReference>
<organism evidence="9 10">
    <name type="scientific">Devosia oryzisoli</name>
    <dbReference type="NCBI Taxonomy" id="2774138"/>
    <lineage>
        <taxon>Bacteria</taxon>
        <taxon>Pseudomonadati</taxon>
        <taxon>Pseudomonadota</taxon>
        <taxon>Alphaproteobacteria</taxon>
        <taxon>Hyphomicrobiales</taxon>
        <taxon>Devosiaceae</taxon>
        <taxon>Devosia</taxon>
    </lineage>
</organism>
<dbReference type="SUPFAM" id="SSF46626">
    <property type="entry name" value="Cytochrome c"/>
    <property type="match status" value="3"/>
</dbReference>
<dbReference type="PROSITE" id="PS51007">
    <property type="entry name" value="CYTC"/>
    <property type="match status" value="3"/>
</dbReference>
<accession>A0A927FU81</accession>
<dbReference type="Pfam" id="PF13442">
    <property type="entry name" value="Cytochrome_CBB3"/>
    <property type="match status" value="1"/>
</dbReference>
<dbReference type="GO" id="GO:0009055">
    <property type="term" value="F:electron transfer activity"/>
    <property type="evidence" value="ECO:0007669"/>
    <property type="project" value="InterPro"/>
</dbReference>
<dbReference type="RefSeq" id="WP_191775529.1">
    <property type="nucleotide sequence ID" value="NZ_JACYFU010000003.1"/>
</dbReference>
<keyword evidence="7" id="KW-0812">Transmembrane</keyword>
<dbReference type="GO" id="GO:0020037">
    <property type="term" value="F:heme binding"/>
    <property type="evidence" value="ECO:0007669"/>
    <property type="project" value="InterPro"/>
</dbReference>
<reference evidence="9" key="1">
    <citation type="submission" date="2020-09" db="EMBL/GenBank/DDBJ databases">
        <title>Genome seq and assembly of Devosia sp.</title>
        <authorList>
            <person name="Chhetri G."/>
        </authorList>
    </citation>
    <scope>NUCLEOTIDE SEQUENCE</scope>
    <source>
        <strain evidence="9">PTR5</strain>
    </source>
</reference>
<dbReference type="AlphaFoldDB" id="A0A927FU81"/>
<keyword evidence="10" id="KW-1185">Reference proteome</keyword>
<dbReference type="InterPro" id="IPR050597">
    <property type="entry name" value="Cytochrome_c_Oxidase_Subunit"/>
</dbReference>
<evidence type="ECO:0000313" key="9">
    <source>
        <dbReference type="EMBL" id="MBD8066101.1"/>
    </source>
</evidence>
<name>A0A927FU81_9HYPH</name>
<dbReference type="EMBL" id="JACYFU010000003">
    <property type="protein sequence ID" value="MBD8066101.1"/>
    <property type="molecule type" value="Genomic_DNA"/>
</dbReference>
<evidence type="ECO:0000256" key="1">
    <source>
        <dbReference type="ARBA" id="ARBA00022448"/>
    </source>
</evidence>
<feature type="domain" description="Cytochrome c" evidence="8">
    <location>
        <begin position="82"/>
        <end position="168"/>
    </location>
</feature>
<keyword evidence="3 6" id="KW-0479">Metal-binding</keyword>